<dbReference type="Proteomes" id="UP000288805">
    <property type="component" value="Unassembled WGS sequence"/>
</dbReference>
<organism evidence="3 4">
    <name type="scientific">Vitis vinifera</name>
    <name type="common">Grape</name>
    <dbReference type="NCBI Taxonomy" id="29760"/>
    <lineage>
        <taxon>Eukaryota</taxon>
        <taxon>Viridiplantae</taxon>
        <taxon>Streptophyta</taxon>
        <taxon>Embryophyta</taxon>
        <taxon>Tracheophyta</taxon>
        <taxon>Spermatophyta</taxon>
        <taxon>Magnoliopsida</taxon>
        <taxon>eudicotyledons</taxon>
        <taxon>Gunneridae</taxon>
        <taxon>Pentapetalae</taxon>
        <taxon>rosids</taxon>
        <taxon>Vitales</taxon>
        <taxon>Vitaceae</taxon>
        <taxon>Viteae</taxon>
        <taxon>Vitis</taxon>
    </lineage>
</organism>
<feature type="signal peptide" evidence="2">
    <location>
        <begin position="1"/>
        <end position="30"/>
    </location>
</feature>
<feature type="compositionally biased region" description="Low complexity" evidence="1">
    <location>
        <begin position="58"/>
        <end position="77"/>
    </location>
</feature>
<comment type="caution">
    <text evidence="3">The sequence shown here is derived from an EMBL/GenBank/DDBJ whole genome shotgun (WGS) entry which is preliminary data.</text>
</comment>
<sequence>MPRLASDSPVSIRIVLAFLDFLSSVNPAAGADPEAIQVIQDSLRQANDMKAQLHSQQEASADIPSSSSEGSSTGVVGDTLLPCTASVLDDSQ</sequence>
<evidence type="ECO:0000313" key="3">
    <source>
        <dbReference type="EMBL" id="RVW43489.1"/>
    </source>
</evidence>
<dbReference type="AlphaFoldDB" id="A0A438E750"/>
<reference evidence="3 4" key="1">
    <citation type="journal article" date="2018" name="PLoS Genet.">
        <title>Population sequencing reveals clonal diversity and ancestral inbreeding in the grapevine cultivar Chardonnay.</title>
        <authorList>
            <person name="Roach M.J."/>
            <person name="Johnson D.L."/>
            <person name="Bohlmann J."/>
            <person name="van Vuuren H.J."/>
            <person name="Jones S.J."/>
            <person name="Pretorius I.S."/>
            <person name="Schmidt S.A."/>
            <person name="Borneman A.R."/>
        </authorList>
    </citation>
    <scope>NUCLEOTIDE SEQUENCE [LARGE SCALE GENOMIC DNA]</scope>
    <source>
        <strain evidence="4">cv. Chardonnay</strain>
        <tissue evidence="3">Leaf</tissue>
    </source>
</reference>
<evidence type="ECO:0000313" key="4">
    <source>
        <dbReference type="Proteomes" id="UP000288805"/>
    </source>
</evidence>
<evidence type="ECO:0000256" key="1">
    <source>
        <dbReference type="SAM" id="MobiDB-lite"/>
    </source>
</evidence>
<gene>
    <name evidence="3" type="ORF">CK203_095355</name>
</gene>
<dbReference type="EMBL" id="QGNW01001380">
    <property type="protein sequence ID" value="RVW43489.1"/>
    <property type="molecule type" value="Genomic_DNA"/>
</dbReference>
<protein>
    <submittedName>
        <fullName evidence="3">Uncharacterized protein</fullName>
    </submittedName>
</protein>
<feature type="chain" id="PRO_5019388161" evidence="2">
    <location>
        <begin position="31"/>
        <end position="92"/>
    </location>
</feature>
<accession>A0A438E750</accession>
<proteinExistence type="predicted"/>
<feature type="region of interest" description="Disordered" evidence="1">
    <location>
        <begin position="47"/>
        <end position="77"/>
    </location>
</feature>
<keyword evidence="2" id="KW-0732">Signal</keyword>
<evidence type="ECO:0000256" key="2">
    <source>
        <dbReference type="SAM" id="SignalP"/>
    </source>
</evidence>
<name>A0A438E750_VITVI</name>